<dbReference type="Pfam" id="PF00072">
    <property type="entry name" value="Response_reg"/>
    <property type="match status" value="1"/>
</dbReference>
<evidence type="ECO:0000256" key="3">
    <source>
        <dbReference type="ARBA" id="ARBA00023125"/>
    </source>
</evidence>
<dbReference type="SMART" id="SM00448">
    <property type="entry name" value="REC"/>
    <property type="match status" value="1"/>
</dbReference>
<feature type="domain" description="Response regulatory" evidence="7">
    <location>
        <begin position="5"/>
        <end position="121"/>
    </location>
</feature>
<dbReference type="InterPro" id="IPR011006">
    <property type="entry name" value="CheY-like_superfamily"/>
</dbReference>
<dbReference type="EMBL" id="JAAGRQ010000053">
    <property type="protein sequence ID" value="NDY57595.1"/>
    <property type="molecule type" value="Genomic_DNA"/>
</dbReference>
<gene>
    <name evidence="8" type="ORF">G3N56_12720</name>
</gene>
<dbReference type="PROSITE" id="PS00622">
    <property type="entry name" value="HTH_LUXR_1"/>
    <property type="match status" value="1"/>
</dbReference>
<reference evidence="8 9" key="1">
    <citation type="submission" date="2020-02" db="EMBL/GenBank/DDBJ databases">
        <title>Comparative genomics of sulfur disproportionating microorganisms.</title>
        <authorList>
            <person name="Ward L.M."/>
            <person name="Bertran E."/>
            <person name="Johnston D.T."/>
        </authorList>
    </citation>
    <scope>NUCLEOTIDE SEQUENCE [LARGE SCALE GENOMIC DNA]</scope>
    <source>
        <strain evidence="8 9">DSM 3696</strain>
    </source>
</reference>
<dbReference type="AlphaFoldDB" id="A0A7K3NP72"/>
<dbReference type="InterPro" id="IPR016032">
    <property type="entry name" value="Sig_transdc_resp-reg_C-effctor"/>
</dbReference>
<dbReference type="PANTHER" id="PTHR43214">
    <property type="entry name" value="TWO-COMPONENT RESPONSE REGULATOR"/>
    <property type="match status" value="1"/>
</dbReference>
<dbReference type="CDD" id="cd17535">
    <property type="entry name" value="REC_NarL-like"/>
    <property type="match status" value="1"/>
</dbReference>
<evidence type="ECO:0000256" key="2">
    <source>
        <dbReference type="ARBA" id="ARBA00023015"/>
    </source>
</evidence>
<dbReference type="GO" id="GO:0000160">
    <property type="term" value="P:phosphorelay signal transduction system"/>
    <property type="evidence" value="ECO:0007669"/>
    <property type="project" value="InterPro"/>
</dbReference>
<dbReference type="SUPFAM" id="SSF52172">
    <property type="entry name" value="CheY-like"/>
    <property type="match status" value="1"/>
</dbReference>
<dbReference type="InterPro" id="IPR039420">
    <property type="entry name" value="WalR-like"/>
</dbReference>
<evidence type="ECO:0000313" key="9">
    <source>
        <dbReference type="Proteomes" id="UP000469724"/>
    </source>
</evidence>
<dbReference type="PROSITE" id="PS50043">
    <property type="entry name" value="HTH_LUXR_2"/>
    <property type="match status" value="1"/>
</dbReference>
<feature type="domain" description="HTH luxR-type" evidence="6">
    <location>
        <begin position="155"/>
        <end position="220"/>
    </location>
</feature>
<evidence type="ECO:0000256" key="1">
    <source>
        <dbReference type="ARBA" id="ARBA00022553"/>
    </source>
</evidence>
<dbReference type="RefSeq" id="WP_163302682.1">
    <property type="nucleotide sequence ID" value="NZ_JAAGRQ010000053.1"/>
</dbReference>
<sequence>MTAKRILIIDDHPLFREGLKTIIRRNPGFELAGEAGTAQEGLRQAQRLHPELSVVDISLPDKSGIQLVRELAAVLPEMRIIMVSMHTKVEYIVEAFQAGATGYVTKDSASENLMTGLMAVAKGEFYLDPSISREVAKRLLEFPGGRDQGTIAGGGSAAYDSLTPREREIMRLVCEGMYTKEIADMLSISIKTVEHHRASVLKKIGLQNTVELVRYAVKIGLID</sequence>
<feature type="modified residue" description="4-aspartylphosphate" evidence="5">
    <location>
        <position position="56"/>
    </location>
</feature>
<keyword evidence="2" id="KW-0805">Transcription regulation</keyword>
<evidence type="ECO:0000256" key="4">
    <source>
        <dbReference type="ARBA" id="ARBA00023163"/>
    </source>
</evidence>
<name>A0A7K3NP72_9BACT</name>
<proteinExistence type="predicted"/>
<protein>
    <submittedName>
        <fullName evidence="8">Response regulator transcription factor</fullName>
    </submittedName>
</protein>
<keyword evidence="1 5" id="KW-0597">Phosphoprotein</keyword>
<keyword evidence="9" id="KW-1185">Reference proteome</keyword>
<dbReference type="InterPro" id="IPR000792">
    <property type="entry name" value="Tscrpt_reg_LuxR_C"/>
</dbReference>
<dbReference type="PRINTS" id="PR00038">
    <property type="entry name" value="HTHLUXR"/>
</dbReference>
<evidence type="ECO:0000313" key="8">
    <source>
        <dbReference type="EMBL" id="NDY57595.1"/>
    </source>
</evidence>
<dbReference type="Proteomes" id="UP000469724">
    <property type="component" value="Unassembled WGS sequence"/>
</dbReference>
<dbReference type="InterPro" id="IPR058245">
    <property type="entry name" value="NreC/VraR/RcsB-like_REC"/>
</dbReference>
<dbReference type="SMART" id="SM00421">
    <property type="entry name" value="HTH_LUXR"/>
    <property type="match status" value="1"/>
</dbReference>
<keyword evidence="3" id="KW-0238">DNA-binding</keyword>
<dbReference type="GO" id="GO:0006355">
    <property type="term" value="P:regulation of DNA-templated transcription"/>
    <property type="evidence" value="ECO:0007669"/>
    <property type="project" value="InterPro"/>
</dbReference>
<evidence type="ECO:0000259" key="6">
    <source>
        <dbReference type="PROSITE" id="PS50043"/>
    </source>
</evidence>
<dbReference type="SUPFAM" id="SSF46894">
    <property type="entry name" value="C-terminal effector domain of the bipartite response regulators"/>
    <property type="match status" value="1"/>
</dbReference>
<dbReference type="InterPro" id="IPR001789">
    <property type="entry name" value="Sig_transdc_resp-reg_receiver"/>
</dbReference>
<evidence type="ECO:0000256" key="5">
    <source>
        <dbReference type="PROSITE-ProRule" id="PRU00169"/>
    </source>
</evidence>
<dbReference type="Gene3D" id="3.40.50.2300">
    <property type="match status" value="1"/>
</dbReference>
<dbReference type="Pfam" id="PF00196">
    <property type="entry name" value="GerE"/>
    <property type="match status" value="1"/>
</dbReference>
<dbReference type="PANTHER" id="PTHR43214:SF41">
    <property type="entry name" value="NITRATE_NITRITE RESPONSE REGULATOR PROTEIN NARP"/>
    <property type="match status" value="1"/>
</dbReference>
<accession>A0A7K3NP72</accession>
<comment type="caution">
    <text evidence="8">The sequence shown here is derived from an EMBL/GenBank/DDBJ whole genome shotgun (WGS) entry which is preliminary data.</text>
</comment>
<dbReference type="GO" id="GO:0003677">
    <property type="term" value="F:DNA binding"/>
    <property type="evidence" value="ECO:0007669"/>
    <property type="project" value="UniProtKB-KW"/>
</dbReference>
<dbReference type="PROSITE" id="PS50110">
    <property type="entry name" value="RESPONSE_REGULATORY"/>
    <property type="match status" value="1"/>
</dbReference>
<evidence type="ECO:0000259" key="7">
    <source>
        <dbReference type="PROSITE" id="PS50110"/>
    </source>
</evidence>
<organism evidence="8 9">
    <name type="scientific">Desulfolutivibrio sulfodismutans</name>
    <dbReference type="NCBI Taxonomy" id="63561"/>
    <lineage>
        <taxon>Bacteria</taxon>
        <taxon>Pseudomonadati</taxon>
        <taxon>Thermodesulfobacteriota</taxon>
        <taxon>Desulfovibrionia</taxon>
        <taxon>Desulfovibrionales</taxon>
        <taxon>Desulfovibrionaceae</taxon>
        <taxon>Desulfolutivibrio</taxon>
    </lineage>
</organism>
<dbReference type="CDD" id="cd06170">
    <property type="entry name" value="LuxR_C_like"/>
    <property type="match status" value="1"/>
</dbReference>
<keyword evidence="4" id="KW-0804">Transcription</keyword>